<feature type="domain" description="SWIRM" evidence="13">
    <location>
        <begin position="502"/>
        <end position="590"/>
    </location>
</feature>
<dbReference type="GO" id="GO:0006338">
    <property type="term" value="P:chromatin remodeling"/>
    <property type="evidence" value="ECO:0007669"/>
    <property type="project" value="TreeGrafter"/>
</dbReference>
<proteinExistence type="predicted"/>
<dbReference type="PROSITE" id="PS50934">
    <property type="entry name" value="SWIRM"/>
    <property type="match status" value="1"/>
</dbReference>
<dbReference type="FunFam" id="3.30.60.90:FF:000008">
    <property type="entry name" value="Transcriptional adapter 2"/>
    <property type="match status" value="1"/>
</dbReference>
<keyword evidence="6 8" id="KW-0804">Transcription</keyword>
<organism evidence="15 16">
    <name type="scientific">Hymenoscyphus fraxineus</name>
    <dbReference type="NCBI Taxonomy" id="746836"/>
    <lineage>
        <taxon>Eukaryota</taxon>
        <taxon>Fungi</taxon>
        <taxon>Dikarya</taxon>
        <taxon>Ascomycota</taxon>
        <taxon>Pezizomycotina</taxon>
        <taxon>Leotiomycetes</taxon>
        <taxon>Helotiales</taxon>
        <taxon>Helotiaceae</taxon>
        <taxon>Hymenoscyphus</taxon>
    </lineage>
</organism>
<dbReference type="SUPFAM" id="SSF46689">
    <property type="entry name" value="Homeodomain-like"/>
    <property type="match status" value="2"/>
</dbReference>
<comment type="caution">
    <text evidence="15">The sequence shown here is derived from an EMBL/GenBank/DDBJ whole genome shotgun (WGS) entry which is preliminary data.</text>
</comment>
<dbReference type="GO" id="GO:0070461">
    <property type="term" value="C:SAGA-type complex"/>
    <property type="evidence" value="ECO:0007669"/>
    <property type="project" value="TreeGrafter"/>
</dbReference>
<evidence type="ECO:0000256" key="6">
    <source>
        <dbReference type="ARBA" id="ARBA00023163"/>
    </source>
</evidence>
<evidence type="ECO:0000256" key="1">
    <source>
        <dbReference type="ARBA" id="ARBA00004123"/>
    </source>
</evidence>
<reference evidence="15" key="1">
    <citation type="submission" date="2021-07" db="EMBL/GenBank/DDBJ databases">
        <authorList>
            <person name="Durling M."/>
        </authorList>
    </citation>
    <scope>NUCLEOTIDE SEQUENCE</scope>
</reference>
<accession>A0A9N9L6I2</accession>
<evidence type="ECO:0000256" key="7">
    <source>
        <dbReference type="ARBA" id="ARBA00023242"/>
    </source>
</evidence>
<feature type="domain" description="ZZ-type" evidence="12">
    <location>
        <begin position="82"/>
        <end position="141"/>
    </location>
</feature>
<evidence type="ECO:0000313" key="15">
    <source>
        <dbReference type="EMBL" id="CAG8961046.1"/>
    </source>
</evidence>
<dbReference type="SMART" id="SM00291">
    <property type="entry name" value="ZnF_ZZ"/>
    <property type="match status" value="1"/>
</dbReference>
<dbReference type="GO" id="GO:0003713">
    <property type="term" value="F:transcription coactivator activity"/>
    <property type="evidence" value="ECO:0007669"/>
    <property type="project" value="InterPro"/>
</dbReference>
<keyword evidence="3 9" id="KW-0863">Zinc-finger</keyword>
<keyword evidence="5 8" id="KW-0805">Transcription regulation</keyword>
<dbReference type="Pfam" id="PF00249">
    <property type="entry name" value="Myb_DNA-binding"/>
    <property type="match status" value="1"/>
</dbReference>
<evidence type="ECO:0000256" key="3">
    <source>
        <dbReference type="ARBA" id="ARBA00022771"/>
    </source>
</evidence>
<dbReference type="PANTHER" id="PTHR12374">
    <property type="entry name" value="TRANSCRIPTIONAL ADAPTOR 2 ADA2 -RELATED"/>
    <property type="match status" value="1"/>
</dbReference>
<dbReference type="SUPFAM" id="SSF57850">
    <property type="entry name" value="RING/U-box"/>
    <property type="match status" value="1"/>
</dbReference>
<name>A0A9N9L6I2_9HELO</name>
<dbReference type="FunFam" id="1.10.10.10:FF:000087">
    <property type="entry name" value="Transcriptional adapter 2"/>
    <property type="match status" value="1"/>
</dbReference>
<dbReference type="CDD" id="cd00167">
    <property type="entry name" value="SANT"/>
    <property type="match status" value="1"/>
</dbReference>
<dbReference type="EMBL" id="CAJVRL010000103">
    <property type="protein sequence ID" value="CAG8961046.1"/>
    <property type="molecule type" value="Genomic_DNA"/>
</dbReference>
<evidence type="ECO:0000259" key="12">
    <source>
        <dbReference type="PROSITE" id="PS50135"/>
    </source>
</evidence>
<dbReference type="InterPro" id="IPR007526">
    <property type="entry name" value="SWIRM"/>
</dbReference>
<feature type="domain" description="SANT" evidence="14">
    <location>
        <begin position="143"/>
        <end position="196"/>
    </location>
</feature>
<dbReference type="GO" id="GO:0003682">
    <property type="term" value="F:chromatin binding"/>
    <property type="evidence" value="ECO:0007669"/>
    <property type="project" value="TreeGrafter"/>
</dbReference>
<evidence type="ECO:0000259" key="11">
    <source>
        <dbReference type="PROSITE" id="PS50090"/>
    </source>
</evidence>
<evidence type="ECO:0000256" key="10">
    <source>
        <dbReference type="SAM" id="MobiDB-lite"/>
    </source>
</evidence>
<dbReference type="InterPro" id="IPR036388">
    <property type="entry name" value="WH-like_DNA-bd_sf"/>
</dbReference>
<dbReference type="PROSITE" id="PS51293">
    <property type="entry name" value="SANT"/>
    <property type="match status" value="1"/>
</dbReference>
<dbReference type="InterPro" id="IPR055141">
    <property type="entry name" value="TADA2A_B-like_dom"/>
</dbReference>
<dbReference type="Gene3D" id="1.10.10.10">
    <property type="entry name" value="Winged helix-like DNA-binding domain superfamily/Winged helix DNA-binding domain"/>
    <property type="match status" value="1"/>
</dbReference>
<dbReference type="Proteomes" id="UP000696280">
    <property type="component" value="Unassembled WGS sequence"/>
</dbReference>
<feature type="region of interest" description="Disordered" evidence="10">
    <location>
        <begin position="474"/>
        <end position="494"/>
    </location>
</feature>
<feature type="region of interest" description="Disordered" evidence="10">
    <location>
        <begin position="231"/>
        <end position="253"/>
    </location>
</feature>
<dbReference type="FunFam" id="1.10.10.60:FF:000115">
    <property type="entry name" value="Transcriptional adapter 2"/>
    <property type="match status" value="1"/>
</dbReference>
<dbReference type="InterPro" id="IPR043145">
    <property type="entry name" value="Znf_ZZ_sf"/>
</dbReference>
<dbReference type="Gene3D" id="1.10.10.60">
    <property type="entry name" value="Homeodomain-like"/>
    <property type="match status" value="1"/>
</dbReference>
<dbReference type="InterPro" id="IPR041983">
    <property type="entry name" value="ADA2-like_ZZ"/>
</dbReference>
<dbReference type="InterPro" id="IPR016827">
    <property type="entry name" value="Ada2/TADA2"/>
</dbReference>
<dbReference type="GO" id="GO:0005634">
    <property type="term" value="C:nucleus"/>
    <property type="evidence" value="ECO:0007669"/>
    <property type="project" value="UniProtKB-SubCell"/>
</dbReference>
<dbReference type="PANTHER" id="PTHR12374:SF20">
    <property type="entry name" value="TRANSCRIPTIONAL ADAPTER 2-ALPHA"/>
    <property type="match status" value="1"/>
</dbReference>
<dbReference type="InterPro" id="IPR000433">
    <property type="entry name" value="Znf_ZZ"/>
</dbReference>
<dbReference type="InterPro" id="IPR001005">
    <property type="entry name" value="SANT/Myb"/>
</dbReference>
<dbReference type="InterPro" id="IPR017884">
    <property type="entry name" value="SANT_dom"/>
</dbReference>
<keyword evidence="16" id="KW-1185">Reference proteome</keyword>
<dbReference type="GO" id="GO:0006357">
    <property type="term" value="P:regulation of transcription by RNA polymerase II"/>
    <property type="evidence" value="ECO:0007669"/>
    <property type="project" value="InterPro"/>
</dbReference>
<gene>
    <name evidence="15" type="ORF">HYFRA_00002586</name>
</gene>
<keyword evidence="4" id="KW-0862">Zinc</keyword>
<dbReference type="PROSITE" id="PS50090">
    <property type="entry name" value="MYB_LIKE"/>
    <property type="match status" value="1"/>
</dbReference>
<evidence type="ECO:0000256" key="2">
    <source>
        <dbReference type="ARBA" id="ARBA00022723"/>
    </source>
</evidence>
<dbReference type="PIRSF" id="PIRSF025024">
    <property type="entry name" value="Transcriptional_adaptor_2"/>
    <property type="match status" value="1"/>
</dbReference>
<dbReference type="AlphaFoldDB" id="A0A9N9L6I2"/>
<dbReference type="SMART" id="SM00717">
    <property type="entry name" value="SANT"/>
    <property type="match status" value="1"/>
</dbReference>
<dbReference type="Pfam" id="PF00569">
    <property type="entry name" value="ZZ"/>
    <property type="match status" value="1"/>
</dbReference>
<evidence type="ECO:0000259" key="14">
    <source>
        <dbReference type="PROSITE" id="PS51293"/>
    </source>
</evidence>
<dbReference type="OrthoDB" id="270417at2759"/>
<evidence type="ECO:0000256" key="4">
    <source>
        <dbReference type="ARBA" id="ARBA00022833"/>
    </source>
</evidence>
<dbReference type="CDD" id="cd02335">
    <property type="entry name" value="ZZ_ADA2"/>
    <property type="match status" value="1"/>
</dbReference>
<sequence length="590" mass="66050">MRLVIRRRAHHNFQSAINEEHISNLQPRATYQSIPRQGPGPVHAPNTTKVNHSSVEGGSGGQEEDEMGVIRKKTANRLGEGGVKYVCDVCSADITSTVRIRCAHSACNEYDLCVQCFANCETSHNHVPATHPFRVIEQNSVPIYDKDWGADEELLLLEGCETYGLGSWADIADHIGGYRDKNEVAEHYINTYVNSSKFPLPERASPKDTELLEQVPREQFQTLKKRRIEYRKEKQKNAPPAQPKKKPTASVPSCHEVAGYMPGRLEFETEFCNEAEEAVQLMQFDPGDGINPRTGELEPEMELKMTVMDVYNSRLTQRAERKKVIFEHGLLEYRKNAALDKKRTKEERDLLNKAKPFARMMNKNDYEDFTSGLIKELHLRQAINQLQEWRSNKISTIRAGEKYEIEKSLRAQNKQPMGSLDRERLASSQRSAKPPPVVETPSGVAALIAPELAPGLLTTDKPEAPSRAVLAEKTNSSLSNGHANGVNGTAAPTTKTKYQIPPLAGVQPLPLTQENASDLHLLSPEEVELCKICRIQPKPYLVLKERIIKEAVTGNGSLKKKQVKELCKIDGQKAGRIFDFFVSAGWIAKA</sequence>
<evidence type="ECO:0000259" key="13">
    <source>
        <dbReference type="PROSITE" id="PS50934"/>
    </source>
</evidence>
<feature type="region of interest" description="Disordered" evidence="10">
    <location>
        <begin position="33"/>
        <end position="67"/>
    </location>
</feature>
<evidence type="ECO:0000256" key="5">
    <source>
        <dbReference type="ARBA" id="ARBA00023015"/>
    </source>
</evidence>
<dbReference type="Pfam" id="PF04433">
    <property type="entry name" value="SWIRM"/>
    <property type="match status" value="1"/>
</dbReference>
<protein>
    <recommendedName>
        <fullName evidence="8">Transcriptional adapter 2</fullName>
    </recommendedName>
</protein>
<dbReference type="Gene3D" id="3.30.60.90">
    <property type="match status" value="1"/>
</dbReference>
<evidence type="ECO:0000313" key="16">
    <source>
        <dbReference type="Proteomes" id="UP000696280"/>
    </source>
</evidence>
<evidence type="ECO:0000256" key="8">
    <source>
        <dbReference type="PIRNR" id="PIRNR025024"/>
    </source>
</evidence>
<dbReference type="PROSITE" id="PS50135">
    <property type="entry name" value="ZF_ZZ_2"/>
    <property type="match status" value="1"/>
</dbReference>
<dbReference type="InterPro" id="IPR009057">
    <property type="entry name" value="Homeodomain-like_sf"/>
</dbReference>
<dbReference type="GO" id="GO:0008270">
    <property type="term" value="F:zinc ion binding"/>
    <property type="evidence" value="ECO:0007669"/>
    <property type="project" value="UniProtKB-KW"/>
</dbReference>
<evidence type="ECO:0000256" key="9">
    <source>
        <dbReference type="PROSITE-ProRule" id="PRU00228"/>
    </source>
</evidence>
<comment type="subcellular location">
    <subcellularLocation>
        <location evidence="1 8">Nucleus</location>
    </subcellularLocation>
</comment>
<feature type="domain" description="Myb-like" evidence="11">
    <location>
        <begin position="148"/>
        <end position="192"/>
    </location>
</feature>
<keyword evidence="7 8" id="KW-0539">Nucleus</keyword>
<dbReference type="Pfam" id="PF22941">
    <property type="entry name" value="TADA2A-like_3rd"/>
    <property type="match status" value="1"/>
</dbReference>
<feature type="region of interest" description="Disordered" evidence="10">
    <location>
        <begin position="408"/>
        <end position="440"/>
    </location>
</feature>
<keyword evidence="2" id="KW-0479">Metal-binding</keyword>
<dbReference type="PROSITE" id="PS01357">
    <property type="entry name" value="ZF_ZZ_1"/>
    <property type="match status" value="1"/>
</dbReference>